<evidence type="ECO:0000256" key="2">
    <source>
        <dbReference type="ARBA" id="ARBA00023136"/>
    </source>
</evidence>
<dbReference type="Pfam" id="PF00593">
    <property type="entry name" value="TonB_dep_Rec_b-barrel"/>
    <property type="match status" value="1"/>
</dbReference>
<dbReference type="PANTHER" id="PTHR40980:SF5">
    <property type="entry name" value="TONB-DEPENDENT RECEPTOR"/>
    <property type="match status" value="1"/>
</dbReference>
<gene>
    <name evidence="8" type="ORF">COA96_04430</name>
</gene>
<evidence type="ECO:0000313" key="9">
    <source>
        <dbReference type="Proteomes" id="UP000218327"/>
    </source>
</evidence>
<dbReference type="SUPFAM" id="SSF56935">
    <property type="entry name" value="Porins"/>
    <property type="match status" value="1"/>
</dbReference>
<dbReference type="InterPro" id="IPR037066">
    <property type="entry name" value="Plug_dom_sf"/>
</dbReference>
<evidence type="ECO:0000313" key="8">
    <source>
        <dbReference type="EMBL" id="PCJ26880.1"/>
    </source>
</evidence>
<name>A0A2A5B691_9GAMM</name>
<protein>
    <recommendedName>
        <fullName evidence="10">TonB-dependent receptor</fullName>
    </recommendedName>
</protein>
<comment type="caution">
    <text evidence="8">The sequence shown here is derived from an EMBL/GenBank/DDBJ whole genome shotgun (WGS) entry which is preliminary data.</text>
</comment>
<evidence type="ECO:0000259" key="7">
    <source>
        <dbReference type="Pfam" id="PF07715"/>
    </source>
</evidence>
<dbReference type="Proteomes" id="UP000218327">
    <property type="component" value="Unassembled WGS sequence"/>
</dbReference>
<reference evidence="9" key="1">
    <citation type="submission" date="2017-08" db="EMBL/GenBank/DDBJ databases">
        <title>A dynamic microbial community with high functional redundancy inhabits the cold, oxic subseafloor aquifer.</title>
        <authorList>
            <person name="Tully B.J."/>
            <person name="Wheat C.G."/>
            <person name="Glazer B.T."/>
            <person name="Huber J.A."/>
        </authorList>
    </citation>
    <scope>NUCLEOTIDE SEQUENCE [LARGE SCALE GENOMIC DNA]</scope>
</reference>
<sequence>MKNPLACLGLTIVGAVLVFTEAAVAQSVGATREAPQIEEIAVIGQFVPDEKRATAAVSNVIGQEQFTRSGDSNIAEGLKRVAGLSTVGGKYVYVRGLGERYSTTLLNGSLLPSPEPINRVVPLDLFPTAIMDSVLVQKTYSAQFPSEFGGGVLQLRTKKSTDELFWNLSSTISGTQNTSFRTGLTMPGGDSDWLGYDDGYRDIPTALKVATANGQELKRTSQFFGGSGYSGAQLQSIGRSLRNEYNVEKETLPADFNISSSFGNFHEIGRSGMRLSYLAALDYSNSWDTRQIERNSYKTSDAGLEIDDDLDYFGTEHSIDVSSIFTSSLDFNQNHNIRLTTVLLRKTDDIVSELVGDQAAEAEVKVNEIEWIERELFSNQLQGDHYFPDYNELVLNWRYSNVKAERDAPDTRKYRYDLFPDGYRFSTRADGNVRRFSVLDDTAENLGIDLTMTFYGPANSVITAHAGFERTEKRRDSEIRRYSYFDQGSIASNQELLLMSLEEILQADNIDPDGFELREFTRPTDSYNATNESDAYYIETEVNFDDRLRFSLGFRSEDFSQNVSTFDLFRDGVEVNAKQTSNDLLPAFNATFINQDHQFRIAYSETLSRPDFRELSPAAFTDPLTGREIVGNPDLKIASIKNYDFRWEWYFGFNDYMSFGLFYKEFNKPIESIVQPGADKRLSFVNANSGENMGAEFELTKSLEFLGGIWEDVYIQGNVTHIDSTVEIAEVDRGVLTNTSRALQGQSDWLFNAQIGYEPFSGKTATLLYHYSGERISQVGTSGAPDLIEQPFGELNVVYIQEISDNWKLTLKAKNLFDEASEVTQGGLITTSFNRGRELSLKIDYRF</sequence>
<evidence type="ECO:0000256" key="1">
    <source>
        <dbReference type="ARBA" id="ARBA00004442"/>
    </source>
</evidence>
<dbReference type="AlphaFoldDB" id="A0A2A5B691"/>
<dbReference type="Gene3D" id="2.40.170.20">
    <property type="entry name" value="TonB-dependent receptor, beta-barrel domain"/>
    <property type="match status" value="1"/>
</dbReference>
<evidence type="ECO:0000256" key="5">
    <source>
        <dbReference type="SAM" id="SignalP"/>
    </source>
</evidence>
<proteinExistence type="inferred from homology"/>
<dbReference type="Pfam" id="PF07715">
    <property type="entry name" value="Plug"/>
    <property type="match status" value="1"/>
</dbReference>
<comment type="subcellular location">
    <subcellularLocation>
        <location evidence="1 4">Cell outer membrane</location>
    </subcellularLocation>
</comment>
<evidence type="ECO:0000259" key="6">
    <source>
        <dbReference type="Pfam" id="PF00593"/>
    </source>
</evidence>
<evidence type="ECO:0008006" key="10">
    <source>
        <dbReference type="Google" id="ProtNLM"/>
    </source>
</evidence>
<organism evidence="8 9">
    <name type="scientific">SAR86 cluster bacterium</name>
    <dbReference type="NCBI Taxonomy" id="2030880"/>
    <lineage>
        <taxon>Bacteria</taxon>
        <taxon>Pseudomonadati</taxon>
        <taxon>Pseudomonadota</taxon>
        <taxon>Gammaproteobacteria</taxon>
        <taxon>SAR86 cluster</taxon>
    </lineage>
</organism>
<keyword evidence="3" id="KW-0998">Cell outer membrane</keyword>
<keyword evidence="4" id="KW-0798">TonB box</keyword>
<dbReference type="InterPro" id="IPR036942">
    <property type="entry name" value="Beta-barrel_TonB_sf"/>
</dbReference>
<dbReference type="Gene3D" id="2.170.130.10">
    <property type="entry name" value="TonB-dependent receptor, plug domain"/>
    <property type="match status" value="1"/>
</dbReference>
<dbReference type="InterPro" id="IPR012910">
    <property type="entry name" value="Plug_dom"/>
</dbReference>
<comment type="similarity">
    <text evidence="4">Belongs to the TonB-dependent receptor family.</text>
</comment>
<feature type="chain" id="PRO_5013014887" description="TonB-dependent receptor" evidence="5">
    <location>
        <begin position="26"/>
        <end position="847"/>
    </location>
</feature>
<feature type="signal peptide" evidence="5">
    <location>
        <begin position="1"/>
        <end position="25"/>
    </location>
</feature>
<accession>A0A2A5B691</accession>
<dbReference type="InterPro" id="IPR000531">
    <property type="entry name" value="Beta-barrel_TonB"/>
</dbReference>
<keyword evidence="5" id="KW-0732">Signal</keyword>
<feature type="domain" description="TonB-dependent receptor plug" evidence="7">
    <location>
        <begin position="51"/>
        <end position="152"/>
    </location>
</feature>
<keyword evidence="2 4" id="KW-0472">Membrane</keyword>
<dbReference type="GO" id="GO:0009279">
    <property type="term" value="C:cell outer membrane"/>
    <property type="evidence" value="ECO:0007669"/>
    <property type="project" value="UniProtKB-SubCell"/>
</dbReference>
<evidence type="ECO:0000256" key="3">
    <source>
        <dbReference type="ARBA" id="ARBA00023237"/>
    </source>
</evidence>
<dbReference type="EMBL" id="NVVJ01000009">
    <property type="protein sequence ID" value="PCJ26880.1"/>
    <property type="molecule type" value="Genomic_DNA"/>
</dbReference>
<dbReference type="PANTHER" id="PTHR40980">
    <property type="entry name" value="PLUG DOMAIN-CONTAINING PROTEIN"/>
    <property type="match status" value="1"/>
</dbReference>
<feature type="domain" description="TonB-dependent receptor-like beta-barrel" evidence="6">
    <location>
        <begin position="391"/>
        <end position="816"/>
    </location>
</feature>
<evidence type="ECO:0000256" key="4">
    <source>
        <dbReference type="RuleBase" id="RU003357"/>
    </source>
</evidence>